<name>A0A368QJT8_SETIT</name>
<reference evidence="1" key="2">
    <citation type="submission" date="2015-07" db="EMBL/GenBank/DDBJ databases">
        <authorList>
            <person name="Noorani M."/>
        </authorList>
    </citation>
    <scope>NUCLEOTIDE SEQUENCE</scope>
    <source>
        <strain evidence="1">Yugu1</strain>
    </source>
</reference>
<reference evidence="1" key="1">
    <citation type="journal article" date="2012" name="Nat. Biotechnol.">
        <title>Reference genome sequence of the model plant Setaria.</title>
        <authorList>
            <person name="Bennetzen J.L."/>
            <person name="Schmutz J."/>
            <person name="Wang H."/>
            <person name="Percifield R."/>
            <person name="Hawkins J."/>
            <person name="Pontaroli A.C."/>
            <person name="Estep M."/>
            <person name="Feng L."/>
            <person name="Vaughn J.N."/>
            <person name="Grimwood J."/>
            <person name="Jenkins J."/>
            <person name="Barry K."/>
            <person name="Lindquist E."/>
            <person name="Hellsten U."/>
            <person name="Deshpande S."/>
            <person name="Wang X."/>
            <person name="Wu X."/>
            <person name="Mitros T."/>
            <person name="Triplett J."/>
            <person name="Yang X."/>
            <person name="Ye C.Y."/>
            <person name="Mauro-Herrera M."/>
            <person name="Wang L."/>
            <person name="Li P."/>
            <person name="Sharma M."/>
            <person name="Sharma R."/>
            <person name="Ronald P.C."/>
            <person name="Panaud O."/>
            <person name="Kellogg E.A."/>
            <person name="Brutnell T.P."/>
            <person name="Doust A.N."/>
            <person name="Tuskan G.A."/>
            <person name="Rokhsar D."/>
            <person name="Devos K.M."/>
        </authorList>
    </citation>
    <scope>NUCLEOTIDE SEQUENCE [LARGE SCALE GENOMIC DNA]</scope>
    <source>
        <strain evidence="1">Yugu1</strain>
    </source>
</reference>
<accession>A0A368QJT8</accession>
<organism evidence="1">
    <name type="scientific">Setaria italica</name>
    <name type="common">Foxtail millet</name>
    <name type="synonym">Panicum italicum</name>
    <dbReference type="NCBI Taxonomy" id="4555"/>
    <lineage>
        <taxon>Eukaryota</taxon>
        <taxon>Viridiplantae</taxon>
        <taxon>Streptophyta</taxon>
        <taxon>Embryophyta</taxon>
        <taxon>Tracheophyta</taxon>
        <taxon>Spermatophyta</taxon>
        <taxon>Magnoliopsida</taxon>
        <taxon>Liliopsida</taxon>
        <taxon>Poales</taxon>
        <taxon>Poaceae</taxon>
        <taxon>PACMAD clade</taxon>
        <taxon>Panicoideae</taxon>
        <taxon>Panicodae</taxon>
        <taxon>Paniceae</taxon>
        <taxon>Cenchrinae</taxon>
        <taxon>Setaria</taxon>
    </lineage>
</organism>
<proteinExistence type="predicted"/>
<sequence length="100" mass="11211">MSQQLGPCIDMAASATPSAALVLLVTLFLAMVAALASAVNERWSFWPGEELRLPWWYRRVQALLRQLNKPAFRTIQSPNDDLIDCVAAHLQLAFDNLRLC</sequence>
<protein>
    <submittedName>
        <fullName evidence="1">Uncharacterized protein</fullName>
    </submittedName>
</protein>
<dbReference type="OrthoDB" id="1743151at2759"/>
<gene>
    <name evidence="1" type="ORF">SETIT_3G283200v2</name>
</gene>
<dbReference type="AlphaFoldDB" id="A0A368QJT8"/>
<dbReference type="EMBL" id="CM003530">
    <property type="protein sequence ID" value="RCV18229.1"/>
    <property type="molecule type" value="Genomic_DNA"/>
</dbReference>
<dbReference type="STRING" id="4555.A0A368QJT8"/>
<evidence type="ECO:0000313" key="1">
    <source>
        <dbReference type="EMBL" id="RCV18229.1"/>
    </source>
</evidence>